<dbReference type="GO" id="GO:0005829">
    <property type="term" value="C:cytosol"/>
    <property type="evidence" value="ECO:0007669"/>
    <property type="project" value="TreeGrafter"/>
</dbReference>
<dbReference type="PANTHER" id="PTHR21047:SF2">
    <property type="entry name" value="THYMIDINE DIPHOSPHO-4-KETO-RHAMNOSE 3,5-EPIMERASE"/>
    <property type="match status" value="1"/>
</dbReference>
<feature type="site" description="Participates in a stacking interaction with the thymidine ring of dTDP-4-oxo-6-deoxyglucose" evidence="6">
    <location>
        <position position="137"/>
    </location>
</feature>
<keyword evidence="7 8" id="KW-0413">Isomerase</keyword>
<dbReference type="PANTHER" id="PTHR21047">
    <property type="entry name" value="DTDP-6-DEOXY-D-GLUCOSE-3,5 EPIMERASE"/>
    <property type="match status" value="1"/>
</dbReference>
<evidence type="ECO:0000256" key="3">
    <source>
        <dbReference type="ARBA" id="ARBA00012098"/>
    </source>
</evidence>
<comment type="subunit">
    <text evidence="7">Homodimer.</text>
</comment>
<dbReference type="NCBIfam" id="TIGR01221">
    <property type="entry name" value="rmlC"/>
    <property type="match status" value="1"/>
</dbReference>
<dbReference type="GO" id="GO:0008830">
    <property type="term" value="F:dTDP-4-dehydrorhamnose 3,5-epimerase activity"/>
    <property type="evidence" value="ECO:0007669"/>
    <property type="project" value="UniProtKB-UniRule"/>
</dbReference>
<feature type="active site" description="Proton acceptor" evidence="5">
    <location>
        <position position="61"/>
    </location>
</feature>
<gene>
    <name evidence="8" type="primary">rfbC</name>
    <name evidence="8" type="ORF">OM075_08405</name>
</gene>
<dbReference type="InterPro" id="IPR000888">
    <property type="entry name" value="RmlC-like"/>
</dbReference>
<sequence length="182" mass="21035">MEILKTDIKDLLIIKPNKFVDSRGFFLESYNKERYYTLDIVNEFVQDNVSCSQYGVIRGLHYQLAPYSQAKLVQVLKGKIIDAVVDLRRDSDTFGKSFSIELSQENGLQLLVPRGFAHGFSVLSNEVIFSYKCDNLYNKEAERGLLYNDPNLNINWQIPTNEAIVSEKDLLHPHFKDAEYNF</sequence>
<accession>A0AAE3M3G4</accession>
<dbReference type="InterPro" id="IPR011051">
    <property type="entry name" value="RmlC_Cupin_sf"/>
</dbReference>
<evidence type="ECO:0000256" key="4">
    <source>
        <dbReference type="ARBA" id="ARBA00019595"/>
    </source>
</evidence>
<dbReference type="EC" id="5.1.3.13" evidence="3 7"/>
<reference evidence="8" key="1">
    <citation type="submission" date="2022-10" db="EMBL/GenBank/DDBJ databases">
        <authorList>
            <person name="Yu W.X."/>
        </authorList>
    </citation>
    <scope>NUCLEOTIDE SEQUENCE</scope>
    <source>
        <strain evidence="8">AAT</strain>
    </source>
</reference>
<dbReference type="GO" id="GO:0000271">
    <property type="term" value="P:polysaccharide biosynthetic process"/>
    <property type="evidence" value="ECO:0007669"/>
    <property type="project" value="TreeGrafter"/>
</dbReference>
<dbReference type="Gene3D" id="2.60.120.10">
    <property type="entry name" value="Jelly Rolls"/>
    <property type="match status" value="1"/>
</dbReference>
<comment type="pathway">
    <text evidence="7">Carbohydrate biosynthesis; dTDP-L-rhamnose biosynthesis.</text>
</comment>
<comment type="catalytic activity">
    <reaction evidence="1 7">
        <text>dTDP-4-dehydro-6-deoxy-alpha-D-glucose = dTDP-4-dehydro-beta-L-rhamnose</text>
        <dbReference type="Rhea" id="RHEA:16969"/>
        <dbReference type="ChEBI" id="CHEBI:57649"/>
        <dbReference type="ChEBI" id="CHEBI:62830"/>
        <dbReference type="EC" id="5.1.3.13"/>
    </reaction>
</comment>
<dbReference type="EMBL" id="JAPDPJ010000014">
    <property type="protein sequence ID" value="MCW3786487.1"/>
    <property type="molecule type" value="Genomic_DNA"/>
</dbReference>
<dbReference type="RefSeq" id="WP_301190051.1">
    <property type="nucleotide sequence ID" value="NZ_JAPDPJ010000014.1"/>
</dbReference>
<dbReference type="Pfam" id="PF00908">
    <property type="entry name" value="dTDP_sugar_isom"/>
    <property type="match status" value="1"/>
</dbReference>
<proteinExistence type="inferred from homology"/>
<dbReference type="InterPro" id="IPR014710">
    <property type="entry name" value="RmlC-like_jellyroll"/>
</dbReference>
<evidence type="ECO:0000256" key="1">
    <source>
        <dbReference type="ARBA" id="ARBA00001298"/>
    </source>
</evidence>
<evidence type="ECO:0000313" key="9">
    <source>
        <dbReference type="Proteomes" id="UP001209229"/>
    </source>
</evidence>
<evidence type="ECO:0000313" key="8">
    <source>
        <dbReference type="EMBL" id="MCW3786487.1"/>
    </source>
</evidence>
<evidence type="ECO:0000256" key="7">
    <source>
        <dbReference type="RuleBase" id="RU364069"/>
    </source>
</evidence>
<dbReference type="CDD" id="cd00438">
    <property type="entry name" value="cupin_RmlC"/>
    <property type="match status" value="1"/>
</dbReference>
<evidence type="ECO:0000256" key="5">
    <source>
        <dbReference type="PIRSR" id="PIRSR600888-1"/>
    </source>
</evidence>
<dbReference type="SUPFAM" id="SSF51182">
    <property type="entry name" value="RmlC-like cupins"/>
    <property type="match status" value="1"/>
</dbReference>
<comment type="similarity">
    <text evidence="7">Belongs to the dTDP-4-dehydrorhamnose 3,5-epimerase family.</text>
</comment>
<comment type="function">
    <text evidence="2 7">Catalyzes the epimerization of the C3' and C5'positions of dTDP-6-deoxy-D-xylo-4-hexulose, forming dTDP-6-deoxy-L-lyxo-4-hexulose.</text>
</comment>
<evidence type="ECO:0000256" key="2">
    <source>
        <dbReference type="ARBA" id="ARBA00001997"/>
    </source>
</evidence>
<name>A0AAE3M3G4_9BACT</name>
<protein>
    <recommendedName>
        <fullName evidence="4 7">dTDP-4-dehydrorhamnose 3,5-epimerase</fullName>
        <ecNumber evidence="3 7">5.1.3.13</ecNumber>
    </recommendedName>
    <alternativeName>
        <fullName evidence="7">Thymidine diphospho-4-keto-rhamnose 3,5-epimerase</fullName>
    </alternativeName>
</protein>
<comment type="caution">
    <text evidence="8">The sequence shown here is derived from an EMBL/GenBank/DDBJ whole genome shotgun (WGS) entry which is preliminary data.</text>
</comment>
<organism evidence="8 9">
    <name type="scientific">Plebeiibacterium sediminum</name>
    <dbReference type="NCBI Taxonomy" id="2992112"/>
    <lineage>
        <taxon>Bacteria</taxon>
        <taxon>Pseudomonadati</taxon>
        <taxon>Bacteroidota</taxon>
        <taxon>Bacteroidia</taxon>
        <taxon>Marinilabiliales</taxon>
        <taxon>Marinilabiliaceae</taxon>
        <taxon>Plebeiibacterium</taxon>
    </lineage>
</organism>
<dbReference type="AlphaFoldDB" id="A0AAE3M3G4"/>
<feature type="active site" description="Proton donor" evidence="5">
    <location>
        <position position="131"/>
    </location>
</feature>
<dbReference type="Proteomes" id="UP001209229">
    <property type="component" value="Unassembled WGS sequence"/>
</dbReference>
<keyword evidence="9" id="KW-1185">Reference proteome</keyword>
<dbReference type="GO" id="GO:0019305">
    <property type="term" value="P:dTDP-rhamnose biosynthetic process"/>
    <property type="evidence" value="ECO:0007669"/>
    <property type="project" value="UniProtKB-UniRule"/>
</dbReference>
<evidence type="ECO:0000256" key="6">
    <source>
        <dbReference type="PIRSR" id="PIRSR600888-3"/>
    </source>
</evidence>